<evidence type="ECO:0000256" key="3">
    <source>
        <dbReference type="ARBA" id="ARBA00012030"/>
    </source>
</evidence>
<dbReference type="NCBIfam" id="TIGR00628">
    <property type="entry name" value="ung"/>
    <property type="match status" value="1"/>
</dbReference>
<dbReference type="Gene3D" id="3.40.470.10">
    <property type="entry name" value="Uracil-DNA glycosylase-like domain"/>
    <property type="match status" value="1"/>
</dbReference>
<evidence type="ECO:0000256" key="2">
    <source>
        <dbReference type="ARBA" id="ARBA00008184"/>
    </source>
</evidence>
<dbReference type="NCBIfam" id="NF003588">
    <property type="entry name" value="PRK05254.1-1"/>
    <property type="match status" value="1"/>
</dbReference>
<keyword evidence="7" id="KW-0496">Mitochondrion</keyword>
<evidence type="ECO:0000256" key="5">
    <source>
        <dbReference type="ARBA" id="ARBA00022801"/>
    </source>
</evidence>
<evidence type="ECO:0000256" key="9">
    <source>
        <dbReference type="RuleBase" id="RU003780"/>
    </source>
</evidence>
<dbReference type="InterPro" id="IPR018085">
    <property type="entry name" value="Ura-DNA_Glyclase_AS"/>
</dbReference>
<organism evidence="11 12">
    <name type="scientific">Ditylenchus destructor</name>
    <dbReference type="NCBI Taxonomy" id="166010"/>
    <lineage>
        <taxon>Eukaryota</taxon>
        <taxon>Metazoa</taxon>
        <taxon>Ecdysozoa</taxon>
        <taxon>Nematoda</taxon>
        <taxon>Chromadorea</taxon>
        <taxon>Rhabditida</taxon>
        <taxon>Tylenchina</taxon>
        <taxon>Tylenchomorpha</taxon>
        <taxon>Sphaerularioidea</taxon>
        <taxon>Anguinidae</taxon>
        <taxon>Anguininae</taxon>
        <taxon>Ditylenchus</taxon>
    </lineage>
</organism>
<accession>A0AAD4NIG5</accession>
<keyword evidence="6 7" id="KW-0234">DNA repair</keyword>
<dbReference type="NCBIfam" id="NF003589">
    <property type="entry name" value="PRK05254.1-2"/>
    <property type="match status" value="1"/>
</dbReference>
<evidence type="ECO:0000256" key="8">
    <source>
        <dbReference type="PROSITE-ProRule" id="PRU10072"/>
    </source>
</evidence>
<dbReference type="EMBL" id="JAKKPZ010000001">
    <property type="protein sequence ID" value="KAI1729390.1"/>
    <property type="molecule type" value="Genomic_DNA"/>
</dbReference>
<name>A0AAD4NIG5_9BILA</name>
<keyword evidence="7" id="KW-0539">Nucleus</keyword>
<comment type="subcellular location">
    <subcellularLocation>
        <location evidence="7">Mitochondrion</location>
    </subcellularLocation>
    <subcellularLocation>
        <location evidence="7">Nucleus</location>
    </subcellularLocation>
</comment>
<dbReference type="SUPFAM" id="SSF52141">
    <property type="entry name" value="Uracil-DNA glycosylase-like"/>
    <property type="match status" value="1"/>
</dbReference>
<dbReference type="PANTHER" id="PTHR11264:SF7">
    <property type="entry name" value="URACIL-DNA GLYCOSYLASE"/>
    <property type="match status" value="1"/>
</dbReference>
<dbReference type="InterPro" id="IPR036895">
    <property type="entry name" value="Uracil-DNA_glycosylase-like_sf"/>
</dbReference>
<reference evidence="11" key="1">
    <citation type="submission" date="2022-01" db="EMBL/GenBank/DDBJ databases">
        <title>Genome Sequence Resource for Two Populations of Ditylenchus destructor, the Migratory Endoparasitic Phytonematode.</title>
        <authorList>
            <person name="Zhang H."/>
            <person name="Lin R."/>
            <person name="Xie B."/>
        </authorList>
    </citation>
    <scope>NUCLEOTIDE SEQUENCE</scope>
    <source>
        <strain evidence="11">BazhouSP</strain>
    </source>
</reference>
<evidence type="ECO:0000313" key="12">
    <source>
        <dbReference type="Proteomes" id="UP001201812"/>
    </source>
</evidence>
<evidence type="ECO:0000256" key="4">
    <source>
        <dbReference type="ARBA" id="ARBA00022763"/>
    </source>
</evidence>
<dbReference type="InterPro" id="IPR005122">
    <property type="entry name" value="Uracil-DNA_glycosylase-like"/>
</dbReference>
<dbReference type="GO" id="GO:0097510">
    <property type="term" value="P:base-excision repair, AP site formation via deaminated base removal"/>
    <property type="evidence" value="ECO:0007669"/>
    <property type="project" value="TreeGrafter"/>
</dbReference>
<dbReference type="Proteomes" id="UP001201812">
    <property type="component" value="Unassembled WGS sequence"/>
</dbReference>
<dbReference type="NCBIfam" id="NF003592">
    <property type="entry name" value="PRK05254.1-5"/>
    <property type="match status" value="1"/>
</dbReference>
<evidence type="ECO:0000256" key="6">
    <source>
        <dbReference type="ARBA" id="ARBA00023204"/>
    </source>
</evidence>
<evidence type="ECO:0000259" key="10">
    <source>
        <dbReference type="SMART" id="SM00986"/>
    </source>
</evidence>
<evidence type="ECO:0000256" key="7">
    <source>
        <dbReference type="HAMAP-Rule" id="MF_03166"/>
    </source>
</evidence>
<dbReference type="FunFam" id="3.40.470.10:FF:000001">
    <property type="entry name" value="Uracil-DNA glycosylase"/>
    <property type="match status" value="1"/>
</dbReference>
<keyword evidence="5 7" id="KW-0378">Hydrolase</keyword>
<sequence length="315" mass="35331">MLLMRKAAVRQMKLTDMFVRAAAGKDNVVKIKEADALNKSDILVPGTSSYEVKENLPVAHVDGSTNGESEPAAKRIKSSEDAVHCSFSERLIGTLQDGTWLKLLMPEFNQKYMREIFGFLEKKEKMGTKIFPPLDLIFNAFNLTPFDQIRVVLIGQDPYHNDHQAHGLCFSVPQGVRPPPSLQNMYKELAKEIPDFKHPGHGCLVGWAKQGVFMLNATLTVEAHKANSHSDIGWQKFTDAVIKIVSEQSDGVVFLLWGAFAQKKECLVDLKKHKVVKSAHPSPLSYTKFKDSRSFIRTNEALIALGREPINWCLL</sequence>
<comment type="function">
    <text evidence="7 9">Excises uracil residues from the DNA which can arise as a result of misincorporation of dUMP residues by DNA polymerase or due to deamination of cytosine.</text>
</comment>
<feature type="domain" description="Uracil-DNA glycosylase-like" evidence="10">
    <location>
        <begin position="142"/>
        <end position="302"/>
    </location>
</feature>
<dbReference type="CDD" id="cd10027">
    <property type="entry name" value="UDG-F1-like"/>
    <property type="match status" value="1"/>
</dbReference>
<gene>
    <name evidence="11" type="ORF">DdX_01630</name>
</gene>
<evidence type="ECO:0000256" key="1">
    <source>
        <dbReference type="ARBA" id="ARBA00001400"/>
    </source>
</evidence>
<comment type="caution">
    <text evidence="11">The sequence shown here is derived from an EMBL/GenBank/DDBJ whole genome shotgun (WGS) entry which is preliminary data.</text>
</comment>
<comment type="catalytic activity">
    <reaction evidence="1 7 9">
        <text>Hydrolyzes single-stranded DNA or mismatched double-stranded DNA and polynucleotides, releasing free uracil.</text>
        <dbReference type="EC" id="3.2.2.27"/>
    </reaction>
</comment>
<dbReference type="EC" id="3.2.2.27" evidence="3 7"/>
<dbReference type="InterPro" id="IPR002043">
    <property type="entry name" value="UDG_fam1"/>
</dbReference>
<feature type="active site" description="Proton acceptor" evidence="7 8">
    <location>
        <position position="157"/>
    </location>
</feature>
<dbReference type="SMART" id="SM00986">
    <property type="entry name" value="UDG"/>
    <property type="match status" value="1"/>
</dbReference>
<dbReference type="GO" id="GO:0005634">
    <property type="term" value="C:nucleus"/>
    <property type="evidence" value="ECO:0007669"/>
    <property type="project" value="UniProtKB-SubCell"/>
</dbReference>
<dbReference type="SMART" id="SM00987">
    <property type="entry name" value="UreE_C"/>
    <property type="match status" value="1"/>
</dbReference>
<dbReference type="AlphaFoldDB" id="A0AAD4NIG5"/>
<keyword evidence="12" id="KW-1185">Reference proteome</keyword>
<evidence type="ECO:0000313" key="11">
    <source>
        <dbReference type="EMBL" id="KAI1729390.1"/>
    </source>
</evidence>
<dbReference type="PROSITE" id="PS00130">
    <property type="entry name" value="U_DNA_GLYCOSYLASE"/>
    <property type="match status" value="1"/>
</dbReference>
<dbReference type="GO" id="GO:0005739">
    <property type="term" value="C:mitochondrion"/>
    <property type="evidence" value="ECO:0007669"/>
    <property type="project" value="UniProtKB-SubCell"/>
</dbReference>
<protein>
    <recommendedName>
        <fullName evidence="3 7">Uracil-DNA glycosylase</fullName>
        <shortName evidence="7">UDG</shortName>
        <ecNumber evidence="3 7">3.2.2.27</ecNumber>
    </recommendedName>
</protein>
<keyword evidence="4 7" id="KW-0227">DNA damage</keyword>
<dbReference type="Pfam" id="PF03167">
    <property type="entry name" value="UDG"/>
    <property type="match status" value="1"/>
</dbReference>
<comment type="similarity">
    <text evidence="2 7 9">Belongs to the uracil-DNA glycosylase (UDG) superfamily. UNG family.</text>
</comment>
<dbReference type="PANTHER" id="PTHR11264">
    <property type="entry name" value="URACIL-DNA GLYCOSYLASE"/>
    <property type="match status" value="1"/>
</dbReference>
<dbReference type="HAMAP" id="MF_00148">
    <property type="entry name" value="UDG"/>
    <property type="match status" value="1"/>
</dbReference>
<dbReference type="GO" id="GO:0004844">
    <property type="term" value="F:uracil DNA N-glycosylase activity"/>
    <property type="evidence" value="ECO:0007669"/>
    <property type="project" value="UniProtKB-UniRule"/>
</dbReference>
<proteinExistence type="inferred from homology"/>